<keyword evidence="2" id="KW-1185">Reference proteome</keyword>
<reference evidence="1 2" key="1">
    <citation type="submission" date="2020-11" db="EMBL/GenBank/DDBJ databases">
        <title>The genome sequence of Erythrobacter sp. 6D36.</title>
        <authorList>
            <person name="Liu Y."/>
        </authorList>
    </citation>
    <scope>NUCLEOTIDE SEQUENCE [LARGE SCALE GENOMIC DNA]</scope>
    <source>
        <strain evidence="1 2">6D36</strain>
    </source>
</reference>
<dbReference type="AlphaFoldDB" id="A0A7S8IVR2"/>
<name>A0A7S8IVR2_9SPHN</name>
<dbReference type="PROSITE" id="PS51257">
    <property type="entry name" value="PROKAR_LIPOPROTEIN"/>
    <property type="match status" value="1"/>
</dbReference>
<proteinExistence type="predicted"/>
<dbReference type="EMBL" id="CP064654">
    <property type="protein sequence ID" value="QPD00203.1"/>
    <property type="molecule type" value="Genomic_DNA"/>
</dbReference>
<evidence type="ECO:0000313" key="1">
    <source>
        <dbReference type="EMBL" id="QPD00203.1"/>
    </source>
</evidence>
<evidence type="ECO:0000313" key="2">
    <source>
        <dbReference type="Proteomes" id="UP000594459"/>
    </source>
</evidence>
<dbReference type="KEGG" id="qso:IRL76_06660"/>
<dbReference type="Proteomes" id="UP000594459">
    <property type="component" value="Chromosome"/>
</dbReference>
<sequence>MVRYFDVTRAIIHMSALGLLATLSACAPYLPRYSPANEAFETGFYENIETPRLALLEYRLARYFAWKERPYEVVCASEEKPSVINGKTERAPLAPDVELALIKRFPGLSPLTRCKEQGNDVVAVDTGVPSAIFDVNEFTCEAPDNCVGWGGYYANGQHGWSYYRLKFERGEWRIKPEDLGIVVT</sequence>
<accession>A0A7S8IVR2</accession>
<dbReference type="RefSeq" id="WP_200983997.1">
    <property type="nucleotide sequence ID" value="NZ_CP064654.1"/>
</dbReference>
<gene>
    <name evidence="1" type="ORF">IRL76_06660</name>
</gene>
<protein>
    <recommendedName>
        <fullName evidence="3">Lipoprotein</fullName>
    </recommendedName>
</protein>
<organism evidence="1 2">
    <name type="scientific">Qipengyuania soli</name>
    <dbReference type="NCBI Taxonomy" id="2782568"/>
    <lineage>
        <taxon>Bacteria</taxon>
        <taxon>Pseudomonadati</taxon>
        <taxon>Pseudomonadota</taxon>
        <taxon>Alphaproteobacteria</taxon>
        <taxon>Sphingomonadales</taxon>
        <taxon>Erythrobacteraceae</taxon>
        <taxon>Qipengyuania</taxon>
    </lineage>
</organism>
<evidence type="ECO:0008006" key="3">
    <source>
        <dbReference type="Google" id="ProtNLM"/>
    </source>
</evidence>